<dbReference type="PANTHER" id="PTHR43245:SF13">
    <property type="entry name" value="UDP-D-APIOSE_UDP-D-XYLOSE SYNTHASE 2"/>
    <property type="match status" value="1"/>
</dbReference>
<dbReference type="Proteomes" id="UP000680805">
    <property type="component" value="Chromosome"/>
</dbReference>
<evidence type="ECO:0000313" key="3">
    <source>
        <dbReference type="Proteomes" id="UP000680805"/>
    </source>
</evidence>
<evidence type="ECO:0000313" key="2">
    <source>
        <dbReference type="EMBL" id="QWG17056.1"/>
    </source>
</evidence>
<dbReference type="KEGG" id="bsei:KMZ68_19005"/>
<dbReference type="PANTHER" id="PTHR43245">
    <property type="entry name" value="BIFUNCTIONAL POLYMYXIN RESISTANCE PROTEIN ARNA"/>
    <property type="match status" value="1"/>
</dbReference>
<dbReference type="SUPFAM" id="SSF51735">
    <property type="entry name" value="NAD(P)-binding Rossmann-fold domains"/>
    <property type="match status" value="1"/>
</dbReference>
<accession>A0A975RRU3</accession>
<dbReference type="EMBL" id="CP076135">
    <property type="protein sequence ID" value="QWG17056.1"/>
    <property type="molecule type" value="Genomic_DNA"/>
</dbReference>
<dbReference type="InterPro" id="IPR036291">
    <property type="entry name" value="NAD(P)-bd_dom_sf"/>
</dbReference>
<feature type="domain" description="NAD-dependent epimerase/dehydratase" evidence="1">
    <location>
        <begin position="4"/>
        <end position="203"/>
    </location>
</feature>
<dbReference type="AlphaFoldDB" id="A0A975RRU3"/>
<dbReference type="InterPro" id="IPR050177">
    <property type="entry name" value="Lipid_A_modif_metabolic_enz"/>
</dbReference>
<organism evidence="2 3">
    <name type="scientific">Bradyrhizobium sediminis</name>
    <dbReference type="NCBI Taxonomy" id="2840469"/>
    <lineage>
        <taxon>Bacteria</taxon>
        <taxon>Pseudomonadati</taxon>
        <taxon>Pseudomonadota</taxon>
        <taxon>Alphaproteobacteria</taxon>
        <taxon>Hyphomicrobiales</taxon>
        <taxon>Nitrobacteraceae</taxon>
        <taxon>Bradyrhizobium</taxon>
    </lineage>
</organism>
<dbReference type="RefSeq" id="WP_215612713.1">
    <property type="nucleotide sequence ID" value="NZ_CP076135.1"/>
</dbReference>
<proteinExistence type="predicted"/>
<dbReference type="Gene3D" id="3.40.50.720">
    <property type="entry name" value="NAD(P)-binding Rossmann-like Domain"/>
    <property type="match status" value="1"/>
</dbReference>
<sequence length="276" mass="29029">MPEIVVTGASGFLGRAVMAQLRQSGLPVVGVCRSSAAGTRRIADYCDTPSADVVIHLAEEPDRAVVNGSDAPSRRQSEVVRRLVVRAGKVIYASSGAVYGDRGGAPFTTDDPAIGYDSYSRLKLANERIVLDAGGAVLRLANLYGAGMSPNNVVSDIVRQIPGTGALRIRDDKPVRDFLGVTDAARAFLLAAEASCDGIFNIGSGIGTSIGALARLALQAADQGHREVVVTNPSGRPSVNVLDVSESQRRLGWSPASSLQDFFSQSFRSEVKVVES</sequence>
<dbReference type="Pfam" id="PF01370">
    <property type="entry name" value="Epimerase"/>
    <property type="match status" value="1"/>
</dbReference>
<name>A0A975RRU3_9BRAD</name>
<dbReference type="InterPro" id="IPR001509">
    <property type="entry name" value="Epimerase_deHydtase"/>
</dbReference>
<gene>
    <name evidence="2" type="ORF">KMZ68_19005</name>
</gene>
<protein>
    <submittedName>
        <fullName evidence="2">NAD(P)-dependent oxidoreductase</fullName>
    </submittedName>
</protein>
<reference evidence="2" key="1">
    <citation type="submission" date="2021-06" db="EMBL/GenBank/DDBJ databases">
        <title>Bradyrhizobium sp. S2-11-2 Genome sequencing.</title>
        <authorList>
            <person name="Jin L."/>
        </authorList>
    </citation>
    <scope>NUCLEOTIDE SEQUENCE</scope>
    <source>
        <strain evidence="2">S2-11-2</strain>
    </source>
</reference>
<evidence type="ECO:0000259" key="1">
    <source>
        <dbReference type="Pfam" id="PF01370"/>
    </source>
</evidence>